<feature type="compositionally biased region" description="Pro residues" evidence="1">
    <location>
        <begin position="239"/>
        <end position="250"/>
    </location>
</feature>
<feature type="compositionally biased region" description="Pro residues" evidence="1">
    <location>
        <begin position="215"/>
        <end position="229"/>
    </location>
</feature>
<proteinExistence type="predicted"/>
<evidence type="ECO:0000313" key="5">
    <source>
        <dbReference type="Proteomes" id="UP000249091"/>
    </source>
</evidence>
<evidence type="ECO:0000256" key="2">
    <source>
        <dbReference type="SAM" id="Phobius"/>
    </source>
</evidence>
<feature type="compositionally biased region" description="Pro residues" evidence="1">
    <location>
        <begin position="288"/>
        <end position="298"/>
    </location>
</feature>
<feature type="domain" description="Anti-sigma-D factor RsdA sigma factor binding region" evidence="3">
    <location>
        <begin position="23"/>
        <end position="68"/>
    </location>
</feature>
<feature type="region of interest" description="Disordered" evidence="1">
    <location>
        <begin position="1"/>
        <end position="22"/>
    </location>
</feature>
<sequence length="340" mass="34837">MGRRRDSGESFSEDLPDGDATVDISAVRRDDALIDAISGNGLVETESTEEYELATLLAGWRAEILSDPVPAGPDLDQVVAAVHRELGARDTLASRRERSSRQLRVIRPIAGAAALVAVALGGAAAVSYSAEPGDPLWGVKQVVFSERAHSTEARIDTTTTLERAEQLIADGKANEAQQLLASAEARSSAVTDSADRDALGEWLQRLSAEIEKLAPPVPPPPPQPGPAEVPAPDAGQLPPVLPPPVVPAPLPGTTQPVEPSPAPAPPSPSPIDPTILDAPPASDTVSPTPTPTSTPPASQPGTGSGSTEPPSGTPGDASSQQPTTPASASISQTTANSETE</sequence>
<dbReference type="RefSeq" id="WP_072699556.1">
    <property type="nucleotide sequence ID" value="NZ_JAFBBL010000001.1"/>
</dbReference>
<feature type="compositionally biased region" description="Pro residues" evidence="1">
    <location>
        <begin position="258"/>
        <end position="271"/>
    </location>
</feature>
<accession>A0A2X4UDF6</accession>
<evidence type="ECO:0000313" key="4">
    <source>
        <dbReference type="EMBL" id="SQI37826.1"/>
    </source>
</evidence>
<feature type="region of interest" description="Disordered" evidence="1">
    <location>
        <begin position="213"/>
        <end position="340"/>
    </location>
</feature>
<feature type="transmembrane region" description="Helical" evidence="2">
    <location>
        <begin position="105"/>
        <end position="126"/>
    </location>
</feature>
<dbReference type="KEGG" id="rcr:NCTC10994_03789"/>
<dbReference type="EMBL" id="LS483468">
    <property type="protein sequence ID" value="SQI37826.1"/>
    <property type="molecule type" value="Genomic_DNA"/>
</dbReference>
<dbReference type="STRING" id="1219011.GCA_001895045_01618"/>
<organism evidence="4 5">
    <name type="scientific">Rhodococcus coprophilus</name>
    <dbReference type="NCBI Taxonomy" id="38310"/>
    <lineage>
        <taxon>Bacteria</taxon>
        <taxon>Bacillati</taxon>
        <taxon>Actinomycetota</taxon>
        <taxon>Actinomycetes</taxon>
        <taxon>Mycobacteriales</taxon>
        <taxon>Nocardiaceae</taxon>
        <taxon>Rhodococcus</taxon>
    </lineage>
</organism>
<keyword evidence="2" id="KW-1133">Transmembrane helix</keyword>
<evidence type="ECO:0000256" key="1">
    <source>
        <dbReference type="SAM" id="MobiDB-lite"/>
    </source>
</evidence>
<dbReference type="Proteomes" id="UP000249091">
    <property type="component" value="Chromosome 1"/>
</dbReference>
<dbReference type="Gene3D" id="6.10.250.1300">
    <property type="match status" value="1"/>
</dbReference>
<keyword evidence="2" id="KW-0812">Transmembrane</keyword>
<reference evidence="4 5" key="1">
    <citation type="submission" date="2018-06" db="EMBL/GenBank/DDBJ databases">
        <authorList>
            <consortium name="Pathogen Informatics"/>
            <person name="Doyle S."/>
        </authorList>
    </citation>
    <scope>NUCLEOTIDE SEQUENCE [LARGE SCALE GENOMIC DNA]</scope>
    <source>
        <strain evidence="4 5">NCTC10994</strain>
    </source>
</reference>
<dbReference type="AlphaFoldDB" id="A0A2X4UDF6"/>
<keyword evidence="5" id="KW-1185">Reference proteome</keyword>
<gene>
    <name evidence="4" type="ORF">NCTC10994_03789</name>
</gene>
<name>A0A2X4UDF6_9NOCA</name>
<dbReference type="InterPro" id="IPR031928">
    <property type="entry name" value="RsdA_SigD-bd"/>
</dbReference>
<dbReference type="Pfam" id="PF16751">
    <property type="entry name" value="RsdA_SigD_bd"/>
    <property type="match status" value="1"/>
</dbReference>
<feature type="compositionally biased region" description="Polar residues" evidence="1">
    <location>
        <begin position="316"/>
        <end position="340"/>
    </location>
</feature>
<evidence type="ECO:0000259" key="3">
    <source>
        <dbReference type="Pfam" id="PF16751"/>
    </source>
</evidence>
<feature type="compositionally biased region" description="Low complexity" evidence="1">
    <location>
        <begin position="299"/>
        <end position="315"/>
    </location>
</feature>
<feature type="compositionally biased region" description="Low complexity" evidence="1">
    <location>
        <begin position="278"/>
        <end position="287"/>
    </location>
</feature>
<keyword evidence="2" id="KW-0472">Membrane</keyword>
<protein>
    <submittedName>
        <fullName evidence="4">Membrane protein</fullName>
    </submittedName>
</protein>
<dbReference type="PRINTS" id="PR01217">
    <property type="entry name" value="PRICHEXTENSN"/>
</dbReference>